<keyword evidence="5 6" id="KW-0269">Exonuclease</keyword>
<sequence>MQFTYIQDQQSLLDYCSAVKDADLLAVDTEFVRTRTLYPNLGLIQAYDGNELALIDPVALDDLEPFWQLLKDESLLKIIHSCSEDLEVFLHSGNCKPANMIDSQVMMSFLGHGLSMGYAAMIKHYLDLDVDKSESRTDWMKRPLSDKQLDYAAADVLYLHQISSKLFADIEQSGFLQAARQESQQQIEKKFTAIDADKLYLENKQAWKLAPQQLLLLQHLLSWRYDQAVKRNLPLSFVAKDHTLMMLAQRNPQSVGAMANYDGIEILDVRHKGKAMLNVLRAANKEPEEVYPKALTRLDAYPSYKQVFKSVKNKIAQLAQEQNLDAQVVAGKKQINQFLSWYWQLNEQQLDKVELLKGWRGDLFAKELNEFADSGF</sequence>
<dbReference type="PANTHER" id="PTHR47649:SF1">
    <property type="entry name" value="RIBONUCLEASE D"/>
    <property type="match status" value="1"/>
</dbReference>
<evidence type="ECO:0000313" key="8">
    <source>
        <dbReference type="EMBL" id="WNC67278.1"/>
    </source>
</evidence>
<reference evidence="9" key="1">
    <citation type="submission" date="2023-09" db="EMBL/GenBank/DDBJ databases">
        <authorList>
            <person name="Li S."/>
            <person name="Li X."/>
            <person name="Zhang C."/>
            <person name="Zhao Z."/>
        </authorList>
    </citation>
    <scope>NUCLEOTIDE SEQUENCE [LARGE SCALE GENOMIC DNA]</scope>
    <source>
        <strain evidence="9">SQ345</strain>
    </source>
</reference>
<dbReference type="SUPFAM" id="SSF53098">
    <property type="entry name" value="Ribonuclease H-like"/>
    <property type="match status" value="1"/>
</dbReference>
<dbReference type="InterPro" id="IPR012337">
    <property type="entry name" value="RNaseH-like_sf"/>
</dbReference>
<dbReference type="Pfam" id="PF21293">
    <property type="entry name" value="RNAseD_HRDC_C"/>
    <property type="match status" value="1"/>
</dbReference>
<keyword evidence="9" id="KW-1185">Reference proteome</keyword>
<dbReference type="InterPro" id="IPR002121">
    <property type="entry name" value="HRDC_dom"/>
</dbReference>
<protein>
    <recommendedName>
        <fullName evidence="6">Ribonuclease D</fullName>
        <shortName evidence="6">RNase D</shortName>
        <ecNumber evidence="6">3.1.13.5</ecNumber>
    </recommendedName>
</protein>
<comment type="similarity">
    <text evidence="6">Belongs to the RNase D family.</text>
</comment>
<dbReference type="CDD" id="cd06142">
    <property type="entry name" value="RNaseD_exo"/>
    <property type="match status" value="1"/>
</dbReference>
<name>A0ABY9TES1_9GAMM</name>
<dbReference type="Pfam" id="PF01612">
    <property type="entry name" value="DNA_pol_A_exo1"/>
    <property type="match status" value="1"/>
</dbReference>
<feature type="domain" description="HRDC" evidence="7">
    <location>
        <begin position="210"/>
        <end position="290"/>
    </location>
</feature>
<keyword evidence="2 6" id="KW-0819">tRNA processing</keyword>
<dbReference type="InterPro" id="IPR002562">
    <property type="entry name" value="3'-5'_exonuclease_dom"/>
</dbReference>
<dbReference type="GO" id="GO:0033890">
    <property type="term" value="F:ribonuclease D activity"/>
    <property type="evidence" value="ECO:0007669"/>
    <property type="project" value="UniProtKB-EC"/>
</dbReference>
<dbReference type="InterPro" id="IPR006292">
    <property type="entry name" value="RNase_D"/>
</dbReference>
<dbReference type="Pfam" id="PF00570">
    <property type="entry name" value="HRDC"/>
    <property type="match status" value="1"/>
</dbReference>
<dbReference type="SMART" id="SM00474">
    <property type="entry name" value="35EXOc"/>
    <property type="match status" value="1"/>
</dbReference>
<dbReference type="HAMAP" id="MF_01899">
    <property type="entry name" value="RNase_D"/>
    <property type="match status" value="1"/>
</dbReference>
<keyword evidence="4 6" id="KW-0378">Hydrolase</keyword>
<evidence type="ECO:0000256" key="6">
    <source>
        <dbReference type="HAMAP-Rule" id="MF_01899"/>
    </source>
</evidence>
<dbReference type="RefSeq" id="WP_348386442.1">
    <property type="nucleotide sequence ID" value="NZ_CP134146.1"/>
</dbReference>
<organism evidence="8 9">
    <name type="scientific">Thalassotalea nanhaiensis</name>
    <dbReference type="NCBI Taxonomy" id="3065648"/>
    <lineage>
        <taxon>Bacteria</taxon>
        <taxon>Pseudomonadati</taxon>
        <taxon>Pseudomonadota</taxon>
        <taxon>Gammaproteobacteria</taxon>
        <taxon>Alteromonadales</taxon>
        <taxon>Colwelliaceae</taxon>
        <taxon>Thalassotalea</taxon>
    </lineage>
</organism>
<dbReference type="SUPFAM" id="SSF47819">
    <property type="entry name" value="HRDC-like"/>
    <property type="match status" value="2"/>
</dbReference>
<dbReference type="InterPro" id="IPR044876">
    <property type="entry name" value="HRDC_dom_sf"/>
</dbReference>
<evidence type="ECO:0000256" key="2">
    <source>
        <dbReference type="ARBA" id="ARBA00022694"/>
    </source>
</evidence>
<keyword evidence="1 6" id="KW-0963">Cytoplasm</keyword>
<dbReference type="NCBIfam" id="TIGR01388">
    <property type="entry name" value="rnd"/>
    <property type="match status" value="1"/>
</dbReference>
<dbReference type="InterPro" id="IPR051086">
    <property type="entry name" value="RNase_D-like"/>
</dbReference>
<evidence type="ECO:0000256" key="1">
    <source>
        <dbReference type="ARBA" id="ARBA00022490"/>
    </source>
</evidence>
<dbReference type="SMART" id="SM00341">
    <property type="entry name" value="HRDC"/>
    <property type="match status" value="1"/>
</dbReference>
<dbReference type="PROSITE" id="PS50967">
    <property type="entry name" value="HRDC"/>
    <property type="match status" value="1"/>
</dbReference>
<dbReference type="Gene3D" id="1.10.150.80">
    <property type="entry name" value="HRDC domain"/>
    <property type="match status" value="2"/>
</dbReference>
<dbReference type="Gene3D" id="3.30.420.10">
    <property type="entry name" value="Ribonuclease H-like superfamily/Ribonuclease H"/>
    <property type="match status" value="1"/>
</dbReference>
<comment type="catalytic activity">
    <reaction evidence="6">
        <text>Exonucleolytic cleavage that removes extra residues from the 3'-terminus of tRNA to produce 5'-mononucleotides.</text>
        <dbReference type="EC" id="3.1.13.5"/>
    </reaction>
</comment>
<proteinExistence type="inferred from homology"/>
<dbReference type="PANTHER" id="PTHR47649">
    <property type="entry name" value="RIBONUCLEASE D"/>
    <property type="match status" value="1"/>
</dbReference>
<evidence type="ECO:0000256" key="3">
    <source>
        <dbReference type="ARBA" id="ARBA00022722"/>
    </source>
</evidence>
<evidence type="ECO:0000256" key="4">
    <source>
        <dbReference type="ARBA" id="ARBA00022801"/>
    </source>
</evidence>
<evidence type="ECO:0000256" key="5">
    <source>
        <dbReference type="ARBA" id="ARBA00022839"/>
    </source>
</evidence>
<dbReference type="EC" id="3.1.13.5" evidence="6"/>
<dbReference type="InterPro" id="IPR048579">
    <property type="entry name" value="RNAseD_HRDC_C"/>
</dbReference>
<evidence type="ECO:0000313" key="9">
    <source>
        <dbReference type="Proteomes" id="UP001248581"/>
    </source>
</evidence>
<comment type="function">
    <text evidence="6">Exonuclease involved in the 3' processing of various precursor tRNAs. Initiates hydrolysis at the 3'-terminus of an RNA molecule and releases 5'-mononucleotides.</text>
</comment>
<comment type="subcellular location">
    <subcellularLocation>
        <location evidence="6">Cytoplasm</location>
    </subcellularLocation>
</comment>
<evidence type="ECO:0000259" key="7">
    <source>
        <dbReference type="PROSITE" id="PS50967"/>
    </source>
</evidence>
<dbReference type="EMBL" id="CP134146">
    <property type="protein sequence ID" value="WNC67278.1"/>
    <property type="molecule type" value="Genomic_DNA"/>
</dbReference>
<dbReference type="InterPro" id="IPR036397">
    <property type="entry name" value="RNaseH_sf"/>
</dbReference>
<comment type="cofactor">
    <cofactor evidence="6">
        <name>a divalent metal cation</name>
        <dbReference type="ChEBI" id="CHEBI:60240"/>
    </cofactor>
</comment>
<keyword evidence="3 6" id="KW-0540">Nuclease</keyword>
<gene>
    <name evidence="6 8" type="primary">rnd</name>
    <name evidence="8" type="ORF">RI845_12190</name>
</gene>
<accession>A0ABY9TES1</accession>
<dbReference type="Proteomes" id="UP001248581">
    <property type="component" value="Chromosome"/>
</dbReference>
<dbReference type="InterPro" id="IPR010997">
    <property type="entry name" value="HRDC-like_sf"/>
</dbReference>